<organism evidence="2 3">
    <name type="scientific">Embleya hyalina</name>
    <dbReference type="NCBI Taxonomy" id="516124"/>
    <lineage>
        <taxon>Bacteria</taxon>
        <taxon>Bacillati</taxon>
        <taxon>Actinomycetota</taxon>
        <taxon>Actinomycetes</taxon>
        <taxon>Kitasatosporales</taxon>
        <taxon>Streptomycetaceae</taxon>
        <taxon>Embleya</taxon>
    </lineage>
</organism>
<keyword evidence="3" id="KW-1185">Reference proteome</keyword>
<dbReference type="Proteomes" id="UP000286931">
    <property type="component" value="Unassembled WGS sequence"/>
</dbReference>
<feature type="domain" description="Bacterial bifunctional deaminase-reductase C-terminal" evidence="1">
    <location>
        <begin position="19"/>
        <end position="203"/>
    </location>
</feature>
<comment type="caution">
    <text evidence="2">The sequence shown here is derived from an EMBL/GenBank/DDBJ whole genome shotgun (WGS) entry which is preliminary data.</text>
</comment>
<evidence type="ECO:0000313" key="3">
    <source>
        <dbReference type="Proteomes" id="UP000286931"/>
    </source>
</evidence>
<dbReference type="Gene3D" id="3.40.430.10">
    <property type="entry name" value="Dihydrofolate Reductase, subunit A"/>
    <property type="match status" value="1"/>
</dbReference>
<dbReference type="AlphaFoldDB" id="A0A401Z0V2"/>
<dbReference type="Pfam" id="PF01872">
    <property type="entry name" value="RibD_C"/>
    <property type="match status" value="1"/>
</dbReference>
<protein>
    <submittedName>
        <fullName evidence="2">Deaminase reductase</fullName>
    </submittedName>
</protein>
<proteinExistence type="predicted"/>
<evidence type="ECO:0000313" key="2">
    <source>
        <dbReference type="EMBL" id="GCE00484.1"/>
    </source>
</evidence>
<gene>
    <name evidence="2" type="ORF">EHYA_08210</name>
</gene>
<dbReference type="InterPro" id="IPR024072">
    <property type="entry name" value="DHFR-like_dom_sf"/>
</dbReference>
<dbReference type="PANTHER" id="PTHR38011">
    <property type="entry name" value="DIHYDROFOLATE REDUCTASE FAMILY PROTEIN (AFU_ORTHOLOGUE AFUA_8G06820)"/>
    <property type="match status" value="1"/>
</dbReference>
<sequence length="224" mass="23901">MCRLENHRTTTATKGGAMKITLTTFLTIDGVYQAPGGPEEDRGGGFEQGGWSVPYGDDDFGRFMVGVIGRAEAFLLGRRTYDIFASYWPAITDPADPIAGPLNTLPKYVPTNTLTSADWNNTRLLHGDLAKEVGALRKQDGGELQIHGSGALAGALLRLGLIDTMHLLTFPVALGAGKRLFEPGVLPTAFALTGSEVTGKGVVITSYERRGAPAYGSYERPEQG</sequence>
<dbReference type="GO" id="GO:0008703">
    <property type="term" value="F:5-amino-6-(5-phosphoribosylamino)uracil reductase activity"/>
    <property type="evidence" value="ECO:0007669"/>
    <property type="project" value="InterPro"/>
</dbReference>
<dbReference type="PANTHER" id="PTHR38011:SF2">
    <property type="entry name" value="BIFUNCTIONAL DEAMINASE-REDUCTASE DOMAIN PROTEIN"/>
    <property type="match status" value="1"/>
</dbReference>
<name>A0A401Z0V2_9ACTN</name>
<dbReference type="SUPFAM" id="SSF53597">
    <property type="entry name" value="Dihydrofolate reductase-like"/>
    <property type="match status" value="1"/>
</dbReference>
<accession>A0A401Z0V2</accession>
<dbReference type="EMBL" id="BIFH01000040">
    <property type="protein sequence ID" value="GCE00484.1"/>
    <property type="molecule type" value="Genomic_DNA"/>
</dbReference>
<evidence type="ECO:0000259" key="1">
    <source>
        <dbReference type="Pfam" id="PF01872"/>
    </source>
</evidence>
<dbReference type="InterPro" id="IPR050765">
    <property type="entry name" value="Riboflavin_Biosynth_HTPR"/>
</dbReference>
<dbReference type="InterPro" id="IPR002734">
    <property type="entry name" value="RibDG_C"/>
</dbReference>
<dbReference type="GO" id="GO:0009231">
    <property type="term" value="P:riboflavin biosynthetic process"/>
    <property type="evidence" value="ECO:0007669"/>
    <property type="project" value="InterPro"/>
</dbReference>
<reference evidence="2 3" key="1">
    <citation type="submission" date="2018-12" db="EMBL/GenBank/DDBJ databases">
        <title>Draft genome sequence of Embleya hyalina NBRC 13850T.</title>
        <authorList>
            <person name="Komaki H."/>
            <person name="Hosoyama A."/>
            <person name="Kimura A."/>
            <person name="Ichikawa N."/>
            <person name="Tamura T."/>
        </authorList>
    </citation>
    <scope>NUCLEOTIDE SEQUENCE [LARGE SCALE GENOMIC DNA]</scope>
    <source>
        <strain evidence="2 3">NBRC 13850</strain>
    </source>
</reference>